<keyword evidence="2" id="KW-1185">Reference proteome</keyword>
<evidence type="ECO:0000313" key="2">
    <source>
        <dbReference type="Proteomes" id="UP001148662"/>
    </source>
</evidence>
<dbReference type="EMBL" id="JANHOG010000248">
    <property type="protein sequence ID" value="KAJ3556360.1"/>
    <property type="molecule type" value="Genomic_DNA"/>
</dbReference>
<proteinExistence type="predicted"/>
<dbReference type="Proteomes" id="UP001148662">
    <property type="component" value="Unassembled WGS sequence"/>
</dbReference>
<evidence type="ECO:0000313" key="1">
    <source>
        <dbReference type="EMBL" id="KAJ3556360.1"/>
    </source>
</evidence>
<name>A0ACC1T9X3_9APHY</name>
<gene>
    <name evidence="1" type="ORF">NM688_g2072</name>
</gene>
<organism evidence="1 2">
    <name type="scientific">Phlebia brevispora</name>
    <dbReference type="NCBI Taxonomy" id="194682"/>
    <lineage>
        <taxon>Eukaryota</taxon>
        <taxon>Fungi</taxon>
        <taxon>Dikarya</taxon>
        <taxon>Basidiomycota</taxon>
        <taxon>Agaricomycotina</taxon>
        <taxon>Agaricomycetes</taxon>
        <taxon>Polyporales</taxon>
        <taxon>Meruliaceae</taxon>
        <taxon>Phlebia</taxon>
    </lineage>
</organism>
<sequence>MPLPPELLLLIVEAARKDKIYSLADIIQLSLTCATWRQILISRIYSKITLTVYFPRPPRADASKQSGSGEQTKIPNAHRGVKHPLQDLRSFYSFIRFHCSLSARRAIRHLVVADDIYALHAPRATQTTSSEEDFGELLEGILACMPHLQTLNLSSLFPVDAFMLSRRMKEPGRHPCSLEELSINLWDERPGSTDQAVLRLIGLLSLFGTVGNLILRDRVSNPRPFRATIRLPSFPSHLHVLRLFCRAAASYPSVLRQLLPASQPSFCSTLTHLRVCSITSPNSDPIEELDAFLLQPFPALQCFEFSICAISATRTYRSPALRISHMSSLRELRLQIIITHVFLGDSPNTIPPTLAFARSILSSFALPNARTFPQLTLIIDWTMNLYERRYDCTDAFHELDADLALLDEAHILPSIRIEAWDAYYEGLHTTPRWTALCHRLFPVCHKLDTTIVQEAVANDPRRLWAETPCRMVTPRCTIQRPHRNILTSHLRSAYDSVVSRVRSWFDV</sequence>
<reference evidence="1" key="1">
    <citation type="submission" date="2022-07" db="EMBL/GenBank/DDBJ databases">
        <title>Genome Sequence of Phlebia brevispora.</title>
        <authorList>
            <person name="Buettner E."/>
        </authorList>
    </citation>
    <scope>NUCLEOTIDE SEQUENCE</scope>
    <source>
        <strain evidence="1">MPL23</strain>
    </source>
</reference>
<protein>
    <submittedName>
        <fullName evidence="1">Uncharacterized protein</fullName>
    </submittedName>
</protein>
<comment type="caution">
    <text evidence="1">The sequence shown here is derived from an EMBL/GenBank/DDBJ whole genome shotgun (WGS) entry which is preliminary data.</text>
</comment>
<accession>A0ACC1T9X3</accession>